<dbReference type="InterPro" id="IPR005368">
    <property type="entry name" value="UPF0175"/>
</dbReference>
<keyword evidence="2" id="KW-1185">Reference proteome</keyword>
<dbReference type="Pfam" id="PF03683">
    <property type="entry name" value="UPF0175"/>
    <property type="match status" value="1"/>
</dbReference>
<sequence>MKIEIKDSVAAQCGLDEKQALELLAVALYRYKNISSELACELIGKSELEFQALQAMVHDGDHAEDEVFEAV</sequence>
<dbReference type="Proteomes" id="UP001501565">
    <property type="component" value="Unassembled WGS sequence"/>
</dbReference>
<name>A0ABP7NA20_9GAMM</name>
<evidence type="ECO:0000313" key="2">
    <source>
        <dbReference type="Proteomes" id="UP001501565"/>
    </source>
</evidence>
<proteinExistence type="predicted"/>
<accession>A0ABP7NA20</accession>
<protein>
    <submittedName>
        <fullName evidence="1">Uncharacterized protein</fullName>
    </submittedName>
</protein>
<gene>
    <name evidence="1" type="ORF">GCM10022277_39690</name>
</gene>
<reference evidence="2" key="1">
    <citation type="journal article" date="2019" name="Int. J. Syst. Evol. Microbiol.">
        <title>The Global Catalogue of Microorganisms (GCM) 10K type strain sequencing project: providing services to taxonomists for standard genome sequencing and annotation.</title>
        <authorList>
            <consortium name="The Broad Institute Genomics Platform"/>
            <consortium name="The Broad Institute Genome Sequencing Center for Infectious Disease"/>
            <person name="Wu L."/>
            <person name="Ma J."/>
        </authorList>
    </citation>
    <scope>NUCLEOTIDE SEQUENCE [LARGE SCALE GENOMIC DNA]</scope>
    <source>
        <strain evidence="2">JCM 17551</strain>
    </source>
</reference>
<dbReference type="EMBL" id="BAABBN010000015">
    <property type="protein sequence ID" value="GAA3939789.1"/>
    <property type="molecule type" value="Genomic_DNA"/>
</dbReference>
<comment type="caution">
    <text evidence="1">The sequence shown here is derived from an EMBL/GenBank/DDBJ whole genome shotgun (WGS) entry which is preliminary data.</text>
</comment>
<organism evidence="1 2">
    <name type="scientific">Litoribacillus peritrichatus</name>
    <dbReference type="NCBI Taxonomy" id="718191"/>
    <lineage>
        <taxon>Bacteria</taxon>
        <taxon>Pseudomonadati</taxon>
        <taxon>Pseudomonadota</taxon>
        <taxon>Gammaproteobacteria</taxon>
        <taxon>Oceanospirillales</taxon>
        <taxon>Oceanospirillaceae</taxon>
        <taxon>Litoribacillus</taxon>
    </lineage>
</organism>
<dbReference type="RefSeq" id="WP_344800386.1">
    <property type="nucleotide sequence ID" value="NZ_BAABBN010000015.1"/>
</dbReference>
<evidence type="ECO:0000313" key="1">
    <source>
        <dbReference type="EMBL" id="GAA3939789.1"/>
    </source>
</evidence>